<dbReference type="SUPFAM" id="SSF55874">
    <property type="entry name" value="ATPase domain of HSP90 chaperone/DNA topoisomerase II/histidine kinase"/>
    <property type="match status" value="1"/>
</dbReference>
<dbReference type="GO" id="GO:0000155">
    <property type="term" value="F:phosphorelay sensor kinase activity"/>
    <property type="evidence" value="ECO:0007669"/>
    <property type="project" value="InterPro"/>
</dbReference>
<dbReference type="SUPFAM" id="SSF47384">
    <property type="entry name" value="Homodimeric domain of signal transducing histidine kinase"/>
    <property type="match status" value="1"/>
</dbReference>
<evidence type="ECO:0000256" key="5">
    <source>
        <dbReference type="ARBA" id="ARBA00022777"/>
    </source>
</evidence>
<proteinExistence type="predicted"/>
<keyword evidence="3" id="KW-0597">Phosphoprotein</keyword>
<dbReference type="Proteomes" id="UP000673975">
    <property type="component" value="Unassembled WGS sequence"/>
</dbReference>
<evidence type="ECO:0000313" key="11">
    <source>
        <dbReference type="EMBL" id="MBP3191781.1"/>
    </source>
</evidence>
<dbReference type="InterPro" id="IPR013655">
    <property type="entry name" value="PAS_fold_3"/>
</dbReference>
<protein>
    <recommendedName>
        <fullName evidence="2">histidine kinase</fullName>
        <ecNumber evidence="2">2.7.13.3</ecNumber>
    </recommendedName>
</protein>
<dbReference type="GO" id="GO:0006355">
    <property type="term" value="P:regulation of DNA-templated transcription"/>
    <property type="evidence" value="ECO:0007669"/>
    <property type="project" value="InterPro"/>
</dbReference>
<dbReference type="CDD" id="cd00130">
    <property type="entry name" value="PAS"/>
    <property type="match status" value="3"/>
</dbReference>
<feature type="region of interest" description="Disordered" evidence="7">
    <location>
        <begin position="758"/>
        <end position="781"/>
    </location>
</feature>
<dbReference type="InterPro" id="IPR000014">
    <property type="entry name" value="PAS"/>
</dbReference>
<dbReference type="Gene3D" id="3.30.450.20">
    <property type="entry name" value="PAS domain"/>
    <property type="match status" value="4"/>
</dbReference>
<dbReference type="Gene3D" id="3.30.565.10">
    <property type="entry name" value="Histidine kinase-like ATPase, C-terminal domain"/>
    <property type="match status" value="1"/>
</dbReference>
<dbReference type="SMART" id="SM00388">
    <property type="entry name" value="HisKA"/>
    <property type="match status" value="1"/>
</dbReference>
<evidence type="ECO:0000256" key="7">
    <source>
        <dbReference type="SAM" id="MobiDB-lite"/>
    </source>
</evidence>
<feature type="compositionally biased region" description="Basic residues" evidence="7">
    <location>
        <begin position="772"/>
        <end position="781"/>
    </location>
</feature>
<evidence type="ECO:0000256" key="2">
    <source>
        <dbReference type="ARBA" id="ARBA00012438"/>
    </source>
</evidence>
<dbReference type="InterPro" id="IPR001610">
    <property type="entry name" value="PAC"/>
</dbReference>
<dbReference type="SMART" id="SM00387">
    <property type="entry name" value="HATPase_c"/>
    <property type="match status" value="1"/>
</dbReference>
<dbReference type="InterPro" id="IPR003661">
    <property type="entry name" value="HisK_dim/P_dom"/>
</dbReference>
<dbReference type="PROSITE" id="PS50112">
    <property type="entry name" value="PAS"/>
    <property type="match status" value="3"/>
</dbReference>
<dbReference type="InterPro" id="IPR013767">
    <property type="entry name" value="PAS_fold"/>
</dbReference>
<evidence type="ECO:0000256" key="6">
    <source>
        <dbReference type="ARBA" id="ARBA00023012"/>
    </source>
</evidence>
<dbReference type="PRINTS" id="PR00344">
    <property type="entry name" value="BCTRLSENSOR"/>
</dbReference>
<evidence type="ECO:0000313" key="12">
    <source>
        <dbReference type="Proteomes" id="UP000673975"/>
    </source>
</evidence>
<dbReference type="InterPro" id="IPR003594">
    <property type="entry name" value="HATPase_dom"/>
</dbReference>
<dbReference type="EMBL" id="JAFIDN010000002">
    <property type="protein sequence ID" value="MBP3191781.1"/>
    <property type="molecule type" value="Genomic_DNA"/>
</dbReference>
<gene>
    <name evidence="11" type="ORF">NATSA_03800</name>
</gene>
<dbReference type="Pfam" id="PF13188">
    <property type="entry name" value="PAS_8"/>
    <property type="match status" value="1"/>
</dbReference>
<feature type="domain" description="PAS" evidence="9">
    <location>
        <begin position="256"/>
        <end position="331"/>
    </location>
</feature>
<feature type="domain" description="PAC" evidence="10">
    <location>
        <begin position="200"/>
        <end position="255"/>
    </location>
</feature>
<dbReference type="SUPFAM" id="SSF55785">
    <property type="entry name" value="PYP-like sensor domain (PAS domain)"/>
    <property type="match status" value="4"/>
</dbReference>
<keyword evidence="5" id="KW-0418">Kinase</keyword>
<dbReference type="SMART" id="SM00091">
    <property type="entry name" value="PAS"/>
    <property type="match status" value="4"/>
</dbReference>
<dbReference type="InterPro" id="IPR050736">
    <property type="entry name" value="Sensor_HK_Regulatory"/>
</dbReference>
<dbReference type="PROSITE" id="PS50113">
    <property type="entry name" value="PAC"/>
    <property type="match status" value="3"/>
</dbReference>
<sequence>MKGRDYKSLIHNSPFGFVYHESTDSGKGTPSDFRITEVNAAFEALSGCSSKMLEGRTTGELASRREGKGFDWAGYHDAVSNRRDEGEFEFYSEPSDKWFKVQLYRSEEGCFAAAFTDITDQKRNNENLKTSEKRYRGLLESQNDLIVRVDRENRFTYVNDAYCRMFGKSREELIGRTFMPFVHEDDLPQTLASMEQLKHHPWRAQMIQRAMTRDGWRWLHWEDSAVLDEHGDIREIQGVGRDITELKKAESKFKKAQTQLKSLLSEVPAVVYTIKNCDGIPKIAYVNKNVKNILGYPPEKYIEDFEFWKAQVHPADKEKLLKRFAEHAKTDLAGEEKTIEYRFRDREGRYHWLFDRYRVISGEDGTTEIVGAWLDITHQKEEQQALENEQRLRDIVENIDEAFWLWSSDMTVLLYASEKFEDVFDISPEELTNDPDAFFRVIHENDLSRIRDALNQGGNAGYFHEEYRIYDKKGNVRWIEFKRFPVTNEEGEAVRFVGLASDITSRKEAEIELQLAKEKAEESNRLKSAFLATISHELRTPLTSIIGFSQIIKSSTENPEEAKYASIINESGRQFLGMIEDIFDIALTEQGAVTIRDQSFDLETFAREKLQGLEELLNESGKGDRIAVIYDPDEKLLKTQISCDRMKVGQVLTNLFRNAVKFTESGTLTFGFRKEQDNEIRFFVSDTGIGIPEEKLDVIFDFFRQADDSTTRKYEGLGLGLAISRNITQAMGGSLSVISTPGKGSVFSLRVPVNEVSTAPNNAGGNNEPARVHKRSRIGTF</sequence>
<dbReference type="InterPro" id="IPR036097">
    <property type="entry name" value="HisK_dim/P_sf"/>
</dbReference>
<dbReference type="Pfam" id="PF00512">
    <property type="entry name" value="HisKA"/>
    <property type="match status" value="1"/>
</dbReference>
<dbReference type="CDD" id="cd00082">
    <property type="entry name" value="HisKA"/>
    <property type="match status" value="1"/>
</dbReference>
<evidence type="ECO:0000259" key="9">
    <source>
        <dbReference type="PROSITE" id="PS50112"/>
    </source>
</evidence>
<dbReference type="NCBIfam" id="TIGR00229">
    <property type="entry name" value="sensory_box"/>
    <property type="match status" value="3"/>
</dbReference>
<dbReference type="AlphaFoldDB" id="A0A8J7USQ7"/>
<comment type="caution">
    <text evidence="11">The sequence shown here is derived from an EMBL/GenBank/DDBJ whole genome shotgun (WGS) entry which is preliminary data.</text>
</comment>
<dbReference type="Pfam" id="PF00989">
    <property type="entry name" value="PAS"/>
    <property type="match status" value="1"/>
</dbReference>
<feature type="domain" description="Histidine kinase" evidence="8">
    <location>
        <begin position="533"/>
        <end position="755"/>
    </location>
</feature>
<dbReference type="InterPro" id="IPR004358">
    <property type="entry name" value="Sig_transdc_His_kin-like_C"/>
</dbReference>
<comment type="catalytic activity">
    <reaction evidence="1">
        <text>ATP + protein L-histidine = ADP + protein N-phospho-L-histidine.</text>
        <dbReference type="EC" id="2.7.13.3"/>
    </reaction>
</comment>
<dbReference type="EC" id="2.7.13.3" evidence="2"/>
<keyword evidence="4" id="KW-0808">Transferase</keyword>
<reference evidence="11" key="1">
    <citation type="submission" date="2021-02" db="EMBL/GenBank/DDBJ databases">
        <title>Natronogracilivirga saccharolytica gen. nov. sp. nov. a new anaerobic, haloalkiliphilic carbohydrate-fermenting bacterium from soda lake and proposing of Cyclonatronumiaceae fam. nov. in the phylum Balneolaeota.</title>
        <authorList>
            <person name="Zhilina T.N."/>
            <person name="Sorokin D.Y."/>
            <person name="Zavarzina D.G."/>
            <person name="Toshchakov S.V."/>
            <person name="Kublanov I.V."/>
        </authorList>
    </citation>
    <scope>NUCLEOTIDE SEQUENCE</scope>
    <source>
        <strain evidence="11">Z-1702</strain>
    </source>
</reference>
<dbReference type="CDD" id="cd16922">
    <property type="entry name" value="HATPase_EvgS-ArcB-TorS-like"/>
    <property type="match status" value="1"/>
</dbReference>
<keyword evidence="6" id="KW-0902">Two-component regulatory system</keyword>
<dbReference type="Pfam" id="PF02518">
    <property type="entry name" value="HATPase_c"/>
    <property type="match status" value="1"/>
</dbReference>
<evidence type="ECO:0000256" key="3">
    <source>
        <dbReference type="ARBA" id="ARBA00022553"/>
    </source>
</evidence>
<dbReference type="PANTHER" id="PTHR43711">
    <property type="entry name" value="TWO-COMPONENT HISTIDINE KINASE"/>
    <property type="match status" value="1"/>
</dbReference>
<feature type="domain" description="PAC" evidence="10">
    <location>
        <begin position="463"/>
        <end position="515"/>
    </location>
</feature>
<evidence type="ECO:0000259" key="8">
    <source>
        <dbReference type="PROSITE" id="PS50109"/>
    </source>
</evidence>
<organism evidence="11 12">
    <name type="scientific">Natronogracilivirga saccharolytica</name>
    <dbReference type="NCBI Taxonomy" id="2812953"/>
    <lineage>
        <taxon>Bacteria</taxon>
        <taxon>Pseudomonadati</taxon>
        <taxon>Balneolota</taxon>
        <taxon>Balneolia</taxon>
        <taxon>Balneolales</taxon>
        <taxon>Cyclonatronaceae</taxon>
        <taxon>Natronogracilivirga</taxon>
    </lineage>
</organism>
<evidence type="ECO:0000256" key="4">
    <source>
        <dbReference type="ARBA" id="ARBA00022679"/>
    </source>
</evidence>
<dbReference type="RefSeq" id="WP_210510541.1">
    <property type="nucleotide sequence ID" value="NZ_JAFIDN010000002.1"/>
</dbReference>
<feature type="domain" description="PAS" evidence="9">
    <location>
        <begin position="131"/>
        <end position="201"/>
    </location>
</feature>
<dbReference type="InterPro" id="IPR035965">
    <property type="entry name" value="PAS-like_dom_sf"/>
</dbReference>
<dbReference type="SMART" id="SM00086">
    <property type="entry name" value="PAC"/>
    <property type="match status" value="3"/>
</dbReference>
<name>A0A8J7USQ7_9BACT</name>
<evidence type="ECO:0000256" key="1">
    <source>
        <dbReference type="ARBA" id="ARBA00000085"/>
    </source>
</evidence>
<dbReference type="PROSITE" id="PS50109">
    <property type="entry name" value="HIS_KIN"/>
    <property type="match status" value="1"/>
</dbReference>
<evidence type="ECO:0000259" key="10">
    <source>
        <dbReference type="PROSITE" id="PS50113"/>
    </source>
</evidence>
<dbReference type="Gene3D" id="1.10.287.130">
    <property type="match status" value="1"/>
</dbReference>
<accession>A0A8J7USQ7</accession>
<dbReference type="InterPro" id="IPR036890">
    <property type="entry name" value="HATPase_C_sf"/>
</dbReference>
<keyword evidence="12" id="KW-1185">Reference proteome</keyword>
<feature type="domain" description="PAC" evidence="10">
    <location>
        <begin position="337"/>
        <end position="388"/>
    </location>
</feature>
<dbReference type="PANTHER" id="PTHR43711:SF31">
    <property type="entry name" value="HISTIDINE KINASE"/>
    <property type="match status" value="1"/>
</dbReference>
<feature type="compositionally biased region" description="Low complexity" evidence="7">
    <location>
        <begin position="759"/>
        <end position="769"/>
    </location>
</feature>
<dbReference type="InterPro" id="IPR000700">
    <property type="entry name" value="PAS-assoc_C"/>
</dbReference>
<dbReference type="InterPro" id="IPR005467">
    <property type="entry name" value="His_kinase_dom"/>
</dbReference>
<dbReference type="Pfam" id="PF08447">
    <property type="entry name" value="PAS_3"/>
    <property type="match status" value="2"/>
</dbReference>
<feature type="domain" description="PAS" evidence="9">
    <location>
        <begin position="388"/>
        <end position="461"/>
    </location>
</feature>